<feature type="transmembrane region" description="Helical" evidence="1">
    <location>
        <begin position="48"/>
        <end position="67"/>
    </location>
</feature>
<accession>A0ABN8Q3R4</accession>
<dbReference type="Gene3D" id="1.20.1070.10">
    <property type="entry name" value="Rhodopsin 7-helix transmembrane proteins"/>
    <property type="match status" value="1"/>
</dbReference>
<gene>
    <name evidence="2" type="ORF">PLOB_00050091</name>
</gene>
<keyword evidence="3" id="KW-1185">Reference proteome</keyword>
<organism evidence="2 3">
    <name type="scientific">Porites lobata</name>
    <dbReference type="NCBI Taxonomy" id="104759"/>
    <lineage>
        <taxon>Eukaryota</taxon>
        <taxon>Metazoa</taxon>
        <taxon>Cnidaria</taxon>
        <taxon>Anthozoa</taxon>
        <taxon>Hexacorallia</taxon>
        <taxon>Scleractinia</taxon>
        <taxon>Fungiina</taxon>
        <taxon>Poritidae</taxon>
        <taxon>Porites</taxon>
    </lineage>
</organism>
<evidence type="ECO:0000256" key="1">
    <source>
        <dbReference type="SAM" id="Phobius"/>
    </source>
</evidence>
<keyword evidence="1" id="KW-0812">Transmembrane</keyword>
<keyword evidence="1" id="KW-0472">Membrane</keyword>
<evidence type="ECO:0008006" key="4">
    <source>
        <dbReference type="Google" id="ProtNLM"/>
    </source>
</evidence>
<reference evidence="2 3" key="1">
    <citation type="submission" date="2022-05" db="EMBL/GenBank/DDBJ databases">
        <authorList>
            <consortium name="Genoscope - CEA"/>
            <person name="William W."/>
        </authorList>
    </citation>
    <scope>NUCLEOTIDE SEQUENCE [LARGE SCALE GENOMIC DNA]</scope>
</reference>
<name>A0ABN8Q3R4_9CNID</name>
<evidence type="ECO:0000313" key="2">
    <source>
        <dbReference type="EMBL" id="CAH3154606.1"/>
    </source>
</evidence>
<dbReference type="EMBL" id="CALNXK010000099">
    <property type="protein sequence ID" value="CAH3154606.1"/>
    <property type="molecule type" value="Genomic_DNA"/>
</dbReference>
<keyword evidence="1" id="KW-1133">Transmembrane helix</keyword>
<protein>
    <recommendedName>
        <fullName evidence="4">G-protein coupled receptors family 1 profile domain-containing protein</fullName>
    </recommendedName>
</protein>
<dbReference type="Proteomes" id="UP001159405">
    <property type="component" value="Unassembled WGS sequence"/>
</dbReference>
<evidence type="ECO:0000313" key="3">
    <source>
        <dbReference type="Proteomes" id="UP001159405"/>
    </source>
</evidence>
<sequence length="104" mass="12141">MMVWSLQQLFYVITEEESFCVTLWRRLVKAQASSFVNSHSRKRMTVEVTKMMIVNVALLINNFMIDICLPELLWFGGSLLAYTNSSMNPIIYVVFDSECRKHLL</sequence>
<proteinExistence type="predicted"/>
<dbReference type="SUPFAM" id="SSF81321">
    <property type="entry name" value="Family A G protein-coupled receptor-like"/>
    <property type="match status" value="1"/>
</dbReference>
<comment type="caution">
    <text evidence="2">The sequence shown here is derived from an EMBL/GenBank/DDBJ whole genome shotgun (WGS) entry which is preliminary data.</text>
</comment>